<name>A0A5J4RCZ6_9ZZZZ</name>
<comment type="caution">
    <text evidence="1">The sequence shown here is derived from an EMBL/GenBank/DDBJ whole genome shotgun (WGS) entry which is preliminary data.</text>
</comment>
<organism evidence="1">
    <name type="scientific">termite gut metagenome</name>
    <dbReference type="NCBI Taxonomy" id="433724"/>
    <lineage>
        <taxon>unclassified sequences</taxon>
        <taxon>metagenomes</taxon>
        <taxon>organismal metagenomes</taxon>
    </lineage>
</organism>
<evidence type="ECO:0000313" key="1">
    <source>
        <dbReference type="EMBL" id="KAA6330603.1"/>
    </source>
</evidence>
<proteinExistence type="predicted"/>
<sequence length="120" mass="13654">MLKLTLLQANQLPGNAVKSYKSKVYFIPKSDGLGIIGMGEFAVSFDLSGEFFDEKGRSAPLVQIAEALERAFNFSFGGIYKNKTALFRRKPFNRTKGLDYLRNLIIREGRNRSKNKDEKR</sequence>
<dbReference type="AlphaFoldDB" id="A0A5J4RCZ6"/>
<reference evidence="1" key="1">
    <citation type="submission" date="2019-03" db="EMBL/GenBank/DDBJ databases">
        <title>Single cell metagenomics reveals metabolic interactions within the superorganism composed of flagellate Streblomastix strix and complex community of Bacteroidetes bacteria on its surface.</title>
        <authorList>
            <person name="Treitli S.C."/>
            <person name="Kolisko M."/>
            <person name="Husnik F."/>
            <person name="Keeling P."/>
            <person name="Hampl V."/>
        </authorList>
    </citation>
    <scope>NUCLEOTIDE SEQUENCE</scope>
    <source>
        <strain evidence="1">STM</strain>
    </source>
</reference>
<gene>
    <name evidence="1" type="ORF">EZS27_020702</name>
</gene>
<accession>A0A5J4RCZ6</accession>
<protein>
    <submittedName>
        <fullName evidence="1">Uncharacterized protein</fullName>
    </submittedName>
</protein>
<dbReference type="EMBL" id="SNRY01001480">
    <property type="protein sequence ID" value="KAA6330603.1"/>
    <property type="molecule type" value="Genomic_DNA"/>
</dbReference>